<evidence type="ECO:0000259" key="3">
    <source>
        <dbReference type="SMART" id="SM00470"/>
    </source>
</evidence>
<dbReference type="SMART" id="SM00470">
    <property type="entry name" value="ParB"/>
    <property type="match status" value="1"/>
</dbReference>
<dbReference type="EMBL" id="NTFI01000013">
    <property type="protein sequence ID" value="PHQ23663.1"/>
    <property type="molecule type" value="Genomic_DNA"/>
</dbReference>
<dbReference type="Gene3D" id="3.90.1530.10">
    <property type="entry name" value="Conserved hypothetical protein from pyrococcus furiosus pfu- 392566-001, ParB domain"/>
    <property type="match status" value="1"/>
</dbReference>
<organism evidence="4 5">
    <name type="scientific">Marinobacter guineae</name>
    <dbReference type="NCBI Taxonomy" id="432303"/>
    <lineage>
        <taxon>Bacteria</taxon>
        <taxon>Pseudomonadati</taxon>
        <taxon>Pseudomonadota</taxon>
        <taxon>Gammaproteobacteria</taxon>
        <taxon>Pseudomonadales</taxon>
        <taxon>Marinobacteraceae</taxon>
        <taxon>Marinobacter</taxon>
    </lineage>
</organism>
<evidence type="ECO:0000256" key="1">
    <source>
        <dbReference type="ARBA" id="ARBA00006295"/>
    </source>
</evidence>
<feature type="region of interest" description="Disordered" evidence="2">
    <location>
        <begin position="247"/>
        <end position="272"/>
    </location>
</feature>
<feature type="domain" description="ParB-like N-terminal" evidence="3">
    <location>
        <begin position="37"/>
        <end position="127"/>
    </location>
</feature>
<dbReference type="Proteomes" id="UP000229044">
    <property type="component" value="Unassembled WGS sequence"/>
</dbReference>
<sequence>MSKKAGLKAALGGGRKESTETRETSKPVVIAATGELCRLLISSITPDPNQPRETFDPNFIDSLARKLQKDGQHQPITVVMTGPNQYKIRNGENRWKAAQKAGWEYIDAIVYEYEPAELTAPEQAEILRKQKSDNDDRRPLTPWEDIKACARYVELSGKKQGEAAEDLDLSKTDLSKRLKIFNGPEEIQMLVRAEALTNLNTLGSLVELWKLDQEYAAAEAQKILEAGQISSGAEQKYAARVKALKEGREVPGSKPAKKEQEPQTPKPMTFSAKKVNVAEKGVLEIEDGKGNAMRFKVPRSWKKDWEKIGEALFGGKL</sequence>
<proteinExistence type="inferred from homology"/>
<dbReference type="RefSeq" id="WP_099620032.1">
    <property type="nucleotide sequence ID" value="NZ_KZ319345.1"/>
</dbReference>
<feature type="region of interest" description="Disordered" evidence="2">
    <location>
        <begin position="1"/>
        <end position="27"/>
    </location>
</feature>
<dbReference type="OrthoDB" id="9796891at2"/>
<gene>
    <name evidence="4" type="ORF">CLH62_20520</name>
</gene>
<dbReference type="NCBIfam" id="TIGR00180">
    <property type="entry name" value="parB_part"/>
    <property type="match status" value="1"/>
</dbReference>
<dbReference type="GO" id="GO:0007059">
    <property type="term" value="P:chromosome segregation"/>
    <property type="evidence" value="ECO:0007669"/>
    <property type="project" value="TreeGrafter"/>
</dbReference>
<feature type="compositionally biased region" description="Basic and acidic residues" evidence="2">
    <location>
        <begin position="14"/>
        <end position="25"/>
    </location>
</feature>
<feature type="compositionally biased region" description="Basic and acidic residues" evidence="2">
    <location>
        <begin position="247"/>
        <end position="261"/>
    </location>
</feature>
<evidence type="ECO:0000313" key="4">
    <source>
        <dbReference type="EMBL" id="PHQ23663.1"/>
    </source>
</evidence>
<reference evidence="4 5" key="1">
    <citation type="submission" date="2017-09" db="EMBL/GenBank/DDBJ databases">
        <title>The draft genome sequences of Marinobacter guineae M3B.</title>
        <authorList>
            <person name="Cao J."/>
        </authorList>
    </citation>
    <scope>NUCLEOTIDE SEQUENCE [LARGE SCALE GENOMIC DNA]</scope>
    <source>
        <strain evidence="4 5">M3B</strain>
    </source>
</reference>
<dbReference type="InterPro" id="IPR004437">
    <property type="entry name" value="ParB/RepB/Spo0J"/>
</dbReference>
<dbReference type="GO" id="GO:0005694">
    <property type="term" value="C:chromosome"/>
    <property type="evidence" value="ECO:0007669"/>
    <property type="project" value="TreeGrafter"/>
</dbReference>
<dbReference type="SUPFAM" id="SSF110849">
    <property type="entry name" value="ParB/Sulfiredoxin"/>
    <property type="match status" value="1"/>
</dbReference>
<dbReference type="Gene3D" id="1.10.10.2830">
    <property type="match status" value="1"/>
</dbReference>
<evidence type="ECO:0000313" key="5">
    <source>
        <dbReference type="Proteomes" id="UP000229044"/>
    </source>
</evidence>
<comment type="caution">
    <text evidence="4">The sequence shown here is derived from an EMBL/GenBank/DDBJ whole genome shotgun (WGS) entry which is preliminary data.</text>
</comment>
<keyword evidence="5" id="KW-1185">Reference proteome</keyword>
<dbReference type="GO" id="GO:0003677">
    <property type="term" value="F:DNA binding"/>
    <property type="evidence" value="ECO:0007669"/>
    <property type="project" value="InterPro"/>
</dbReference>
<dbReference type="InterPro" id="IPR036086">
    <property type="entry name" value="ParB/Sulfiredoxin_sf"/>
</dbReference>
<dbReference type="AlphaFoldDB" id="A0A2G1VA80"/>
<evidence type="ECO:0000256" key="2">
    <source>
        <dbReference type="SAM" id="MobiDB-lite"/>
    </source>
</evidence>
<dbReference type="PANTHER" id="PTHR33375">
    <property type="entry name" value="CHROMOSOME-PARTITIONING PROTEIN PARB-RELATED"/>
    <property type="match status" value="1"/>
</dbReference>
<accession>A0A2G1VA80</accession>
<dbReference type="InterPro" id="IPR003115">
    <property type="entry name" value="ParB_N"/>
</dbReference>
<protein>
    <recommendedName>
        <fullName evidence="3">ParB-like N-terminal domain-containing protein</fullName>
    </recommendedName>
</protein>
<dbReference type="InterPro" id="IPR050336">
    <property type="entry name" value="Chromosome_partition/occlusion"/>
</dbReference>
<dbReference type="Pfam" id="PF02195">
    <property type="entry name" value="ParB_N"/>
    <property type="match status" value="1"/>
</dbReference>
<dbReference type="PANTHER" id="PTHR33375:SF1">
    <property type="entry name" value="CHROMOSOME-PARTITIONING PROTEIN PARB-RELATED"/>
    <property type="match status" value="1"/>
</dbReference>
<comment type="similarity">
    <text evidence="1">Belongs to the ParB family.</text>
</comment>
<name>A0A2G1VA80_9GAMM</name>
<dbReference type="SUPFAM" id="SSF109709">
    <property type="entry name" value="KorB DNA-binding domain-like"/>
    <property type="match status" value="1"/>
</dbReference>